<dbReference type="InterPro" id="IPR051947">
    <property type="entry name" value="Sentrin-specific_protease"/>
</dbReference>
<organism evidence="8">
    <name type="scientific">Melanaphis sacchari</name>
    <dbReference type="NCBI Taxonomy" id="742174"/>
    <lineage>
        <taxon>Eukaryota</taxon>
        <taxon>Metazoa</taxon>
        <taxon>Ecdysozoa</taxon>
        <taxon>Arthropoda</taxon>
        <taxon>Hexapoda</taxon>
        <taxon>Insecta</taxon>
        <taxon>Pterygota</taxon>
        <taxon>Neoptera</taxon>
        <taxon>Paraneoptera</taxon>
        <taxon>Hemiptera</taxon>
        <taxon>Sternorrhyncha</taxon>
        <taxon>Aphidomorpha</taxon>
        <taxon>Aphidoidea</taxon>
        <taxon>Aphididae</taxon>
        <taxon>Aphidini</taxon>
        <taxon>Melanaphis</taxon>
    </lineage>
</organism>
<dbReference type="GO" id="GO:0005634">
    <property type="term" value="C:nucleus"/>
    <property type="evidence" value="ECO:0007669"/>
    <property type="project" value="TreeGrafter"/>
</dbReference>
<dbReference type="GO" id="GO:0016926">
    <property type="term" value="P:protein desumoylation"/>
    <property type="evidence" value="ECO:0007669"/>
    <property type="project" value="TreeGrafter"/>
</dbReference>
<dbReference type="OrthoDB" id="442460at2759"/>
<comment type="similarity">
    <text evidence="1">Belongs to the peptidase C48 family.</text>
</comment>
<protein>
    <submittedName>
        <fullName evidence="8">Sentrin-specific protease 7</fullName>
    </submittedName>
</protein>
<name>A0A2H8TYN3_9HEMI</name>
<dbReference type="InterPro" id="IPR003653">
    <property type="entry name" value="Peptidase_C48_C"/>
</dbReference>
<keyword evidence="4" id="KW-0833">Ubl conjugation pathway</keyword>
<accession>A0A2H8TYN3</accession>
<evidence type="ECO:0000256" key="2">
    <source>
        <dbReference type="ARBA" id="ARBA00022553"/>
    </source>
</evidence>
<dbReference type="GO" id="GO:0070139">
    <property type="term" value="F:SUMO-specific endopeptidase activity"/>
    <property type="evidence" value="ECO:0007669"/>
    <property type="project" value="TreeGrafter"/>
</dbReference>
<dbReference type="SUPFAM" id="SSF54001">
    <property type="entry name" value="Cysteine proteinases"/>
    <property type="match status" value="1"/>
</dbReference>
<evidence type="ECO:0000313" key="8">
    <source>
        <dbReference type="EMBL" id="MBW19423.1"/>
    </source>
</evidence>
<feature type="compositionally biased region" description="Low complexity" evidence="6">
    <location>
        <begin position="350"/>
        <end position="402"/>
    </location>
</feature>
<proteinExistence type="inferred from homology"/>
<sequence>MFTVGVKGGGSPWVVCNLDQLIEIFPSATLSVTFDELRETFKPKLPPGADLKDYCGAILLSLMDPVTKKVSNPVIMPMHHNIFNNPNISITPSSPLPKQPPIAAASRPPWTVPVSPPVSIVPVPCEPDKLVTNSKETQKNPKRTAPYQISNRTIKQPRLSITKPTNARKDYKSSSNSITLKTHQLKKNDKAVANIDLAITTPSTSNAVIQSTEEVACVQSIKEDLQATNSELNCKDNSPRLDNDKKENGFHRRYCFSDNHFKMYDIGNKKDDSTNLDRDSIEIRTHGEIFEIKKSFVTNELIIAMGTALKKNITDEDFDSLHKTSSTLQSSKFNWSSVTSNISMKSPTRQNNINSINQPNQVGINKSQKQTIISQQPSKQTIKSSSISKQQSTSTNTSSKIQHSTINKTDLKNHVSNNQHNNTSLKHTKATATHIQTSNKQITNSNQLPISSKLVSTTRKLVNLYNVKPAITHQSSVKDIKKCLKCKALSEDETCAACRMSSHLKNVTVTRIETPSTSAVVALESPIVMHSKPIDVPLSSINPVSPQEPCVLLLSSGDEDEEESLEPNITKIETKEALKKHTDKLCLNPKLLEDRLWQKDLSVKDYYKIEECYTVHIGSFKTAPTPSGDMLVCLHGIRMTVQGLEPEPVTIDLPMDNVVKILGYYGENPLLIIYTNHLAAVGIQYLLNMNEDDKSHLYDPLSKDITVNKIVWFFNLKRPEIQNLEKLLLKLSKRKYAALTFNQANKILCLKKKDDEESKILAKEEQDEAERKFNSITILEDKLGERSAIIKICDYRMLNSNEFVNDILIEFYLDYWYSQKLSDEDRNRTYVFSTYFYTTLAKSFNTSDYPSHFTASQIRHEKVKKWTKNVDIFKKDFIFIPINENYHWFMAVICFPYLSGKVNIKDGKPVNAPDDNYGRYKLQQIESTAADRIEADPNVEDLWLFDLASTQNYTDKRGVDYDTDVAVLKKNRNILVKRPCILLFDSFSGGVCRARITATLRDWLEQEYIAKYNDKKKRL</sequence>
<dbReference type="AlphaFoldDB" id="A0A2H8TYN3"/>
<reference evidence="8" key="1">
    <citation type="submission" date="2017-10" db="EMBL/GenBank/DDBJ databases">
        <title>Transcriptome Assembly of Sugarcane Aphid Adults.</title>
        <authorList>
            <person name="Scully E.D."/>
            <person name="Palmer N.A."/>
            <person name="Geib S.M."/>
            <person name="Sarath G."/>
            <person name="Sattler S.E."/>
        </authorList>
    </citation>
    <scope>NUCLEOTIDE SEQUENCE</scope>
    <source>
        <tissue evidence="8">Whole body</tissue>
    </source>
</reference>
<evidence type="ECO:0000256" key="5">
    <source>
        <dbReference type="ARBA" id="ARBA00022801"/>
    </source>
</evidence>
<dbReference type="InterPro" id="IPR038765">
    <property type="entry name" value="Papain-like_cys_pep_sf"/>
</dbReference>
<dbReference type="PROSITE" id="PS50600">
    <property type="entry name" value="ULP_PROTEASE"/>
    <property type="match status" value="1"/>
</dbReference>
<evidence type="ECO:0000256" key="3">
    <source>
        <dbReference type="ARBA" id="ARBA00022670"/>
    </source>
</evidence>
<dbReference type="EMBL" id="GFXV01007618">
    <property type="protein sequence ID" value="MBW19423.1"/>
    <property type="molecule type" value="Transcribed_RNA"/>
</dbReference>
<gene>
    <name evidence="8" type="primary">Senp7_1</name>
</gene>
<dbReference type="PANTHER" id="PTHR46896:SF3">
    <property type="entry name" value="FI06413P-RELATED"/>
    <property type="match status" value="1"/>
</dbReference>
<dbReference type="Gene3D" id="3.30.310.130">
    <property type="entry name" value="Ubiquitin-related"/>
    <property type="match status" value="1"/>
</dbReference>
<dbReference type="PANTHER" id="PTHR46896">
    <property type="entry name" value="SENTRIN-SPECIFIC PROTEASE"/>
    <property type="match status" value="1"/>
</dbReference>
<feature type="region of interest" description="Disordered" evidence="6">
    <location>
        <begin position="343"/>
        <end position="403"/>
    </location>
</feature>
<evidence type="ECO:0000256" key="1">
    <source>
        <dbReference type="ARBA" id="ARBA00005234"/>
    </source>
</evidence>
<feature type="domain" description="Ubiquitin-like protease family profile" evidence="7">
    <location>
        <begin position="788"/>
        <end position="953"/>
    </location>
</feature>
<dbReference type="GO" id="GO:0005737">
    <property type="term" value="C:cytoplasm"/>
    <property type="evidence" value="ECO:0007669"/>
    <property type="project" value="TreeGrafter"/>
</dbReference>
<evidence type="ECO:0000259" key="7">
    <source>
        <dbReference type="PROSITE" id="PS50600"/>
    </source>
</evidence>
<dbReference type="GO" id="GO:0006508">
    <property type="term" value="P:proteolysis"/>
    <property type="evidence" value="ECO:0007669"/>
    <property type="project" value="UniProtKB-KW"/>
</dbReference>
<evidence type="ECO:0000256" key="4">
    <source>
        <dbReference type="ARBA" id="ARBA00022786"/>
    </source>
</evidence>
<keyword evidence="5" id="KW-0378">Hydrolase</keyword>
<evidence type="ECO:0000256" key="6">
    <source>
        <dbReference type="SAM" id="MobiDB-lite"/>
    </source>
</evidence>
<keyword evidence="3 8" id="KW-0645">Protease</keyword>
<keyword evidence="2" id="KW-0597">Phosphoprotein</keyword>
<dbReference type="Gene3D" id="1.10.418.20">
    <property type="match status" value="1"/>
</dbReference>